<dbReference type="EMBL" id="KN840444">
    <property type="protein sequence ID" value="KIP11781.1"/>
    <property type="molecule type" value="Genomic_DNA"/>
</dbReference>
<dbReference type="GO" id="GO:0005763">
    <property type="term" value="C:mitochondrial small ribosomal subunit"/>
    <property type="evidence" value="ECO:0007669"/>
    <property type="project" value="TreeGrafter"/>
</dbReference>
<dbReference type="InterPro" id="IPR021036">
    <property type="entry name" value="Ribosomal_mS45"/>
</dbReference>
<dbReference type="PANTHER" id="PTHR28158">
    <property type="entry name" value="37S RIBOSOMAL PROTEIN S35, MITOCHONDRIAL"/>
    <property type="match status" value="1"/>
</dbReference>
<reference evidence="2 3" key="1">
    <citation type="journal article" date="2014" name="PLoS Genet.">
        <title>Analysis of the Phlebiopsis gigantea genome, transcriptome and secretome provides insight into its pioneer colonization strategies of wood.</title>
        <authorList>
            <person name="Hori C."/>
            <person name="Ishida T."/>
            <person name="Igarashi K."/>
            <person name="Samejima M."/>
            <person name="Suzuki H."/>
            <person name="Master E."/>
            <person name="Ferreira P."/>
            <person name="Ruiz-Duenas F.J."/>
            <person name="Held B."/>
            <person name="Canessa P."/>
            <person name="Larrondo L.F."/>
            <person name="Schmoll M."/>
            <person name="Druzhinina I.S."/>
            <person name="Kubicek C.P."/>
            <person name="Gaskell J.A."/>
            <person name="Kersten P."/>
            <person name="St John F."/>
            <person name="Glasner J."/>
            <person name="Sabat G."/>
            <person name="Splinter BonDurant S."/>
            <person name="Syed K."/>
            <person name="Yadav J."/>
            <person name="Mgbeahuruike A.C."/>
            <person name="Kovalchuk A."/>
            <person name="Asiegbu F.O."/>
            <person name="Lackner G."/>
            <person name="Hoffmeister D."/>
            <person name="Rencoret J."/>
            <person name="Gutierrez A."/>
            <person name="Sun H."/>
            <person name="Lindquist E."/>
            <person name="Barry K."/>
            <person name="Riley R."/>
            <person name="Grigoriev I.V."/>
            <person name="Henrissat B."/>
            <person name="Kues U."/>
            <person name="Berka R.M."/>
            <person name="Martinez A.T."/>
            <person name="Covert S.F."/>
            <person name="Blanchette R.A."/>
            <person name="Cullen D."/>
        </authorList>
    </citation>
    <scope>NUCLEOTIDE SEQUENCE [LARGE SCALE GENOMIC DNA]</scope>
    <source>
        <strain evidence="2 3">11061_1 CR5-6</strain>
    </source>
</reference>
<feature type="region of interest" description="Disordered" evidence="1">
    <location>
        <begin position="177"/>
        <end position="200"/>
    </location>
</feature>
<gene>
    <name evidence="2" type="ORF">PHLGIDRAFT_10514</name>
</gene>
<dbReference type="AlphaFoldDB" id="A0A0C3S6D7"/>
<dbReference type="OrthoDB" id="10052321at2759"/>
<dbReference type="HOGENOM" id="CLU_068719_0_0_1"/>
<evidence type="ECO:0000313" key="3">
    <source>
        <dbReference type="Proteomes" id="UP000053257"/>
    </source>
</evidence>
<name>A0A0C3S6D7_PHLG1</name>
<proteinExistence type="predicted"/>
<feature type="compositionally biased region" description="Polar residues" evidence="1">
    <location>
        <begin position="1"/>
        <end position="11"/>
    </location>
</feature>
<sequence length="310" mass="34782">MLAHLRNSTLRSLRPCSAATSSRSLSLSAVRRRENEEAYESHERDEPRSRERSGNAGYAPDEKGYVAWLESEGAQYKTTHRPRNWLGGNKTPFPLNPSFKPPTPVGDGTKQLIYDQFMSNPAENHVRALAALHGLSIARVDAILRLKGLEEHWKKGKQLQTGFQYGMETILGVQDNKKAGSGSSASLSEDTVHADLQSDAEANDKARNRYHRLFWEPVPEGKEPIIPEALEKIQGHKERKTMPVRVVERGDRPDFHFVDVGNSFVDPKVEKDRAKRAAHRADLRRKHHQADTTSALKATPTKATVTKIDV</sequence>
<dbReference type="Proteomes" id="UP000053257">
    <property type="component" value="Unassembled WGS sequence"/>
</dbReference>
<feature type="compositionally biased region" description="Low complexity" evidence="1">
    <location>
        <begin position="17"/>
        <end position="29"/>
    </location>
</feature>
<dbReference type="GO" id="GO:0003735">
    <property type="term" value="F:structural constituent of ribosome"/>
    <property type="evidence" value="ECO:0007669"/>
    <property type="project" value="TreeGrafter"/>
</dbReference>
<organism evidence="2 3">
    <name type="scientific">Phlebiopsis gigantea (strain 11061_1 CR5-6)</name>
    <name type="common">White-rot fungus</name>
    <name type="synonym">Peniophora gigantea</name>
    <dbReference type="NCBI Taxonomy" id="745531"/>
    <lineage>
        <taxon>Eukaryota</taxon>
        <taxon>Fungi</taxon>
        <taxon>Dikarya</taxon>
        <taxon>Basidiomycota</taxon>
        <taxon>Agaricomycotina</taxon>
        <taxon>Agaricomycetes</taxon>
        <taxon>Polyporales</taxon>
        <taxon>Phanerochaetaceae</taxon>
        <taxon>Phlebiopsis</taxon>
    </lineage>
</organism>
<protein>
    <recommendedName>
        <fullName evidence="4">37S ribosomal protein S35, mitochondrial</fullName>
    </recommendedName>
</protein>
<accession>A0A0C3S6D7</accession>
<dbReference type="Pfam" id="PF12298">
    <property type="entry name" value="Bot1p"/>
    <property type="match status" value="1"/>
</dbReference>
<dbReference type="PANTHER" id="PTHR28158:SF1">
    <property type="entry name" value="SMALL RIBOSOMAL SUBUNIT PROTEIN MS45"/>
    <property type="match status" value="1"/>
</dbReference>
<evidence type="ECO:0000256" key="1">
    <source>
        <dbReference type="SAM" id="MobiDB-lite"/>
    </source>
</evidence>
<feature type="compositionally biased region" description="Basic and acidic residues" evidence="1">
    <location>
        <begin position="31"/>
        <end position="53"/>
    </location>
</feature>
<evidence type="ECO:0008006" key="4">
    <source>
        <dbReference type="Google" id="ProtNLM"/>
    </source>
</evidence>
<dbReference type="GO" id="GO:0032543">
    <property type="term" value="P:mitochondrial translation"/>
    <property type="evidence" value="ECO:0007669"/>
    <property type="project" value="TreeGrafter"/>
</dbReference>
<keyword evidence="3" id="KW-1185">Reference proteome</keyword>
<evidence type="ECO:0000313" key="2">
    <source>
        <dbReference type="EMBL" id="KIP11781.1"/>
    </source>
</evidence>
<feature type="region of interest" description="Disordered" evidence="1">
    <location>
        <begin position="1"/>
        <end position="59"/>
    </location>
</feature>